<accession>A0A1H5RZ91</accession>
<name>A0A1H5RZ91_9RHOB</name>
<feature type="transmembrane region" description="Helical" evidence="5">
    <location>
        <begin position="253"/>
        <end position="271"/>
    </location>
</feature>
<dbReference type="Proteomes" id="UP000236752">
    <property type="component" value="Unassembled WGS sequence"/>
</dbReference>
<keyword evidence="4 5" id="KW-0472">Membrane</keyword>
<dbReference type="PANTHER" id="PTHR43483">
    <property type="entry name" value="MEMBRANE TRANSPORTER PROTEIN HI_0806-RELATED"/>
    <property type="match status" value="1"/>
</dbReference>
<keyword evidence="3 5" id="KW-1133">Transmembrane helix</keyword>
<keyword evidence="2 5" id="KW-0812">Transmembrane</keyword>
<keyword evidence="5" id="KW-1003">Cell membrane</keyword>
<reference evidence="6 7" key="1">
    <citation type="submission" date="2016-10" db="EMBL/GenBank/DDBJ databases">
        <authorList>
            <person name="de Groot N.N."/>
        </authorList>
    </citation>
    <scope>NUCLEOTIDE SEQUENCE [LARGE SCALE GENOMIC DNA]</scope>
    <source>
        <strain evidence="6 7">DSM 26915</strain>
    </source>
</reference>
<evidence type="ECO:0000256" key="1">
    <source>
        <dbReference type="ARBA" id="ARBA00004141"/>
    </source>
</evidence>
<dbReference type="PANTHER" id="PTHR43483:SF3">
    <property type="entry name" value="MEMBRANE TRANSPORTER PROTEIN HI_0806-RELATED"/>
    <property type="match status" value="1"/>
</dbReference>
<feature type="transmembrane region" description="Helical" evidence="5">
    <location>
        <begin position="90"/>
        <end position="108"/>
    </location>
</feature>
<feature type="transmembrane region" description="Helical" evidence="5">
    <location>
        <begin position="189"/>
        <end position="210"/>
    </location>
</feature>
<dbReference type="GO" id="GO:0005886">
    <property type="term" value="C:plasma membrane"/>
    <property type="evidence" value="ECO:0007669"/>
    <property type="project" value="UniProtKB-SubCell"/>
</dbReference>
<dbReference type="EMBL" id="FNUZ01000001">
    <property type="protein sequence ID" value="SEF43434.1"/>
    <property type="molecule type" value="Genomic_DNA"/>
</dbReference>
<evidence type="ECO:0000256" key="2">
    <source>
        <dbReference type="ARBA" id="ARBA00022692"/>
    </source>
</evidence>
<feature type="transmembrane region" description="Helical" evidence="5">
    <location>
        <begin position="152"/>
        <end position="177"/>
    </location>
</feature>
<dbReference type="OrthoDB" id="457670at2"/>
<comment type="subcellular location">
    <subcellularLocation>
        <location evidence="5">Cell membrane</location>
        <topology evidence="5">Multi-pass membrane protein</topology>
    </subcellularLocation>
    <subcellularLocation>
        <location evidence="1">Membrane</location>
        <topology evidence="1">Multi-pass membrane protein</topology>
    </subcellularLocation>
</comment>
<dbReference type="AlphaFoldDB" id="A0A1H5RZ91"/>
<dbReference type="Pfam" id="PF01925">
    <property type="entry name" value="TauE"/>
    <property type="match status" value="1"/>
</dbReference>
<evidence type="ECO:0000313" key="7">
    <source>
        <dbReference type="Proteomes" id="UP000236752"/>
    </source>
</evidence>
<evidence type="ECO:0000313" key="6">
    <source>
        <dbReference type="EMBL" id="SEF43434.1"/>
    </source>
</evidence>
<organism evidence="6 7">
    <name type="scientific">Thalassococcus halodurans</name>
    <dbReference type="NCBI Taxonomy" id="373675"/>
    <lineage>
        <taxon>Bacteria</taxon>
        <taxon>Pseudomonadati</taxon>
        <taxon>Pseudomonadota</taxon>
        <taxon>Alphaproteobacteria</taxon>
        <taxon>Rhodobacterales</taxon>
        <taxon>Roseobacteraceae</taxon>
        <taxon>Thalassococcus</taxon>
    </lineage>
</organism>
<dbReference type="RefSeq" id="WP_103908466.1">
    <property type="nucleotide sequence ID" value="NZ_FNUZ01000001.1"/>
</dbReference>
<evidence type="ECO:0000256" key="4">
    <source>
        <dbReference type="ARBA" id="ARBA00023136"/>
    </source>
</evidence>
<feature type="transmembrane region" description="Helical" evidence="5">
    <location>
        <begin position="115"/>
        <end position="132"/>
    </location>
</feature>
<gene>
    <name evidence="6" type="ORF">SAMN04488045_0037</name>
</gene>
<sequence length="275" mass="28234">MLDFALTDLLLILAGVIGTAIIAGILAGLLGVGGGIVLVPVLFWVLSITNFPPELSMHMAVATSLATIIFTSISSARAHDKRGSVDRSLLKLWAPGIVLGALSGGLAAKYINADGLKVIFGGLALLVAINMATPKTLVIRDDLPGSRLVNGVISYVTGVFSALMGIGGGTLSVPLLVGFSVEVRRAVGTASAFGFLIAVPAVLGFIYAGWGLSGRPPLSLGYVNIAAALVILPFTVGFAPLGAKIAHSVDTKWIKRVFAAFLAITAIRMLMSALG</sequence>
<comment type="similarity">
    <text evidence="5">Belongs to the 4-toluene sulfonate uptake permease (TSUP) (TC 2.A.102) family.</text>
</comment>
<proteinExistence type="inferred from homology"/>
<feature type="transmembrane region" description="Helical" evidence="5">
    <location>
        <begin position="222"/>
        <end position="241"/>
    </location>
</feature>
<feature type="transmembrane region" description="Helical" evidence="5">
    <location>
        <begin position="57"/>
        <end position="78"/>
    </location>
</feature>
<keyword evidence="7" id="KW-1185">Reference proteome</keyword>
<dbReference type="InterPro" id="IPR002781">
    <property type="entry name" value="TM_pro_TauE-like"/>
</dbReference>
<protein>
    <recommendedName>
        <fullName evidence="5">Probable membrane transporter protein</fullName>
    </recommendedName>
</protein>
<evidence type="ECO:0000256" key="5">
    <source>
        <dbReference type="RuleBase" id="RU363041"/>
    </source>
</evidence>
<evidence type="ECO:0000256" key="3">
    <source>
        <dbReference type="ARBA" id="ARBA00022989"/>
    </source>
</evidence>
<feature type="transmembrane region" description="Helical" evidence="5">
    <location>
        <begin position="12"/>
        <end position="45"/>
    </location>
</feature>